<comment type="caution">
    <text evidence="3">The sequence shown here is derived from an EMBL/GenBank/DDBJ whole genome shotgun (WGS) entry which is preliminary data.</text>
</comment>
<evidence type="ECO:0000313" key="3">
    <source>
        <dbReference type="EMBL" id="GIJ50656.1"/>
    </source>
</evidence>
<dbReference type="SUPFAM" id="SSF49899">
    <property type="entry name" value="Concanavalin A-like lectins/glucanases"/>
    <property type="match status" value="1"/>
</dbReference>
<dbReference type="GO" id="GO:0004553">
    <property type="term" value="F:hydrolase activity, hydrolyzing O-glycosyl compounds"/>
    <property type="evidence" value="ECO:0007669"/>
    <property type="project" value="InterPro"/>
</dbReference>
<reference evidence="3" key="1">
    <citation type="submission" date="2021-01" db="EMBL/GenBank/DDBJ databases">
        <title>Whole genome shotgun sequence of Virgisporangium aliadipatigenens NBRC 105644.</title>
        <authorList>
            <person name="Komaki H."/>
            <person name="Tamura T."/>
        </authorList>
    </citation>
    <scope>NUCLEOTIDE SEQUENCE</scope>
    <source>
        <strain evidence="3">NBRC 105644</strain>
    </source>
</reference>
<feature type="domain" description="GH16" evidence="2">
    <location>
        <begin position="45"/>
        <end position="284"/>
    </location>
</feature>
<dbReference type="InterPro" id="IPR013320">
    <property type="entry name" value="ConA-like_dom_sf"/>
</dbReference>
<proteinExistence type="inferred from homology"/>
<comment type="similarity">
    <text evidence="1">Belongs to the glycosyl hydrolase 16 family.</text>
</comment>
<dbReference type="PANTHER" id="PTHR10963">
    <property type="entry name" value="GLYCOSYL HYDROLASE-RELATED"/>
    <property type="match status" value="1"/>
</dbReference>
<dbReference type="InterPro" id="IPR000757">
    <property type="entry name" value="Beta-glucanase-like"/>
</dbReference>
<gene>
    <name evidence="3" type="ORF">Val02_75420</name>
</gene>
<dbReference type="Pfam" id="PF00722">
    <property type="entry name" value="Glyco_hydro_16"/>
    <property type="match status" value="1"/>
</dbReference>
<dbReference type="InterPro" id="IPR050546">
    <property type="entry name" value="Glycosyl_Hydrlase_16"/>
</dbReference>
<name>A0A8J3YSG1_9ACTN</name>
<dbReference type="Proteomes" id="UP000619260">
    <property type="component" value="Unassembled WGS sequence"/>
</dbReference>
<organism evidence="3 4">
    <name type="scientific">Virgisporangium aliadipatigenens</name>
    <dbReference type="NCBI Taxonomy" id="741659"/>
    <lineage>
        <taxon>Bacteria</taxon>
        <taxon>Bacillati</taxon>
        <taxon>Actinomycetota</taxon>
        <taxon>Actinomycetes</taxon>
        <taxon>Micromonosporales</taxon>
        <taxon>Micromonosporaceae</taxon>
        <taxon>Virgisporangium</taxon>
    </lineage>
</organism>
<dbReference type="PANTHER" id="PTHR10963:SF55">
    <property type="entry name" value="GLYCOSIDE HYDROLASE FAMILY 16 PROTEIN"/>
    <property type="match status" value="1"/>
</dbReference>
<dbReference type="RefSeq" id="WP_203904086.1">
    <property type="nucleotide sequence ID" value="NZ_BOPF01000038.1"/>
</dbReference>
<dbReference type="AlphaFoldDB" id="A0A8J3YSG1"/>
<evidence type="ECO:0000256" key="1">
    <source>
        <dbReference type="ARBA" id="ARBA00006865"/>
    </source>
</evidence>
<sequence length="293" mass="32087">MALLLLPLSLLLGACGEPPVVTGAQEIPDIQVPAAPVTGGMSFREDFEGEFGSAPDQTRWSYDVGSVGWGNNESQFYTSSRENTALDGNGNLVITALRTPDRSHECWNGPCEFSSGRLSTARKFTQRYGVFEARIKVPPGRGMLPAFWLVGDNIHDVGWPECGEIDIMEFPGKERGVIYGSIHGPGYGRGGKYTLPDGRSFSDDFHVFTLHWGPDSLAYSVDGVQYKKITTADTDGHRWAFDRPFFIVVNLAVGGKWPGYPAADAVFPQRMLVDYVHVHDWDTRPGASPTPSA</sequence>
<dbReference type="PROSITE" id="PS51762">
    <property type="entry name" value="GH16_2"/>
    <property type="match status" value="1"/>
</dbReference>
<evidence type="ECO:0000259" key="2">
    <source>
        <dbReference type="PROSITE" id="PS51762"/>
    </source>
</evidence>
<accession>A0A8J3YSG1</accession>
<dbReference type="CDD" id="cd08023">
    <property type="entry name" value="GH16_laminarinase_like"/>
    <property type="match status" value="1"/>
</dbReference>
<keyword evidence="4" id="KW-1185">Reference proteome</keyword>
<dbReference type="EMBL" id="BOPF01000038">
    <property type="protein sequence ID" value="GIJ50656.1"/>
    <property type="molecule type" value="Genomic_DNA"/>
</dbReference>
<dbReference type="Gene3D" id="2.60.120.200">
    <property type="match status" value="1"/>
</dbReference>
<protein>
    <recommendedName>
        <fullName evidence="2">GH16 domain-containing protein</fullName>
    </recommendedName>
</protein>
<dbReference type="GO" id="GO:0005975">
    <property type="term" value="P:carbohydrate metabolic process"/>
    <property type="evidence" value="ECO:0007669"/>
    <property type="project" value="InterPro"/>
</dbReference>
<evidence type="ECO:0000313" key="4">
    <source>
        <dbReference type="Proteomes" id="UP000619260"/>
    </source>
</evidence>